<feature type="active site" evidence="15">
    <location>
        <position position="106"/>
    </location>
</feature>
<comment type="caution">
    <text evidence="17">The sequence shown here is derived from an EMBL/GenBank/DDBJ whole genome shotgun (WGS) entry which is preliminary data.</text>
</comment>
<dbReference type="EC" id="2.7.7.7" evidence="15"/>
<dbReference type="GO" id="GO:0000287">
    <property type="term" value="F:magnesium ion binding"/>
    <property type="evidence" value="ECO:0007669"/>
    <property type="project" value="UniProtKB-UniRule"/>
</dbReference>
<keyword evidence="3 15" id="KW-0515">Mutator protein</keyword>
<evidence type="ECO:0000256" key="2">
    <source>
        <dbReference type="ARBA" id="ARBA00010945"/>
    </source>
</evidence>
<dbReference type="Gene3D" id="3.40.1170.60">
    <property type="match status" value="1"/>
</dbReference>
<reference evidence="17" key="2">
    <citation type="journal article" date="2021" name="PeerJ">
        <title>Extensive microbial diversity within the chicken gut microbiome revealed by metagenomics and culture.</title>
        <authorList>
            <person name="Gilroy R."/>
            <person name="Ravi A."/>
            <person name="Getino M."/>
            <person name="Pursley I."/>
            <person name="Horton D.L."/>
            <person name="Alikhan N.F."/>
            <person name="Baker D."/>
            <person name="Gharbi K."/>
            <person name="Hall N."/>
            <person name="Watson M."/>
            <person name="Adriaenssens E.M."/>
            <person name="Foster-Nyarko E."/>
            <person name="Jarju S."/>
            <person name="Secka A."/>
            <person name="Antonio M."/>
            <person name="Oren A."/>
            <person name="Chaudhuri R.R."/>
            <person name="La Ragione R."/>
            <person name="Hildebrand F."/>
            <person name="Pallen M.J."/>
        </authorList>
    </citation>
    <scope>NUCLEOTIDE SEQUENCE</scope>
    <source>
        <strain evidence="17">ChiSjej1B19-3389</strain>
    </source>
</reference>
<dbReference type="GO" id="GO:0006261">
    <property type="term" value="P:DNA-templated DNA replication"/>
    <property type="evidence" value="ECO:0007669"/>
    <property type="project" value="UniProtKB-UniRule"/>
</dbReference>
<proteinExistence type="inferred from homology"/>
<evidence type="ECO:0000256" key="8">
    <source>
        <dbReference type="ARBA" id="ARBA00022723"/>
    </source>
</evidence>
<evidence type="ECO:0000313" key="18">
    <source>
        <dbReference type="Proteomes" id="UP000886787"/>
    </source>
</evidence>
<comment type="cofactor">
    <cofactor evidence="15">
        <name>Mg(2+)</name>
        <dbReference type="ChEBI" id="CHEBI:18420"/>
    </cofactor>
    <text evidence="15">Binds 2 magnesium ions per subunit.</text>
</comment>
<dbReference type="Pfam" id="PF21999">
    <property type="entry name" value="IMS_HHH_1"/>
    <property type="match status" value="1"/>
</dbReference>
<dbReference type="EMBL" id="DVFW01000038">
    <property type="protein sequence ID" value="HIQ81094.1"/>
    <property type="molecule type" value="Genomic_DNA"/>
</dbReference>
<keyword evidence="5 15" id="KW-0808">Transferase</keyword>
<evidence type="ECO:0000256" key="1">
    <source>
        <dbReference type="ARBA" id="ARBA00004496"/>
    </source>
</evidence>
<organism evidence="17 18">
    <name type="scientific">Candidatus Scatavimonas merdigallinarum</name>
    <dbReference type="NCBI Taxonomy" id="2840914"/>
    <lineage>
        <taxon>Bacteria</taxon>
        <taxon>Bacillati</taxon>
        <taxon>Bacillota</taxon>
        <taxon>Clostridia</taxon>
        <taxon>Eubacteriales</taxon>
        <taxon>Oscillospiraceae</taxon>
        <taxon>Oscillospiraceae incertae sedis</taxon>
        <taxon>Candidatus Scatavimonas</taxon>
    </lineage>
</organism>
<dbReference type="Gene3D" id="3.30.70.270">
    <property type="match status" value="1"/>
</dbReference>
<feature type="binding site" evidence="15">
    <location>
        <position position="105"/>
    </location>
    <ligand>
        <name>Mg(2+)</name>
        <dbReference type="ChEBI" id="CHEBI:18420"/>
    </ligand>
</feature>
<dbReference type="GO" id="GO:0003684">
    <property type="term" value="F:damaged DNA binding"/>
    <property type="evidence" value="ECO:0007669"/>
    <property type="project" value="InterPro"/>
</dbReference>
<evidence type="ECO:0000256" key="14">
    <source>
        <dbReference type="ARBA" id="ARBA00049244"/>
    </source>
</evidence>
<gene>
    <name evidence="15 17" type="primary">dinB</name>
    <name evidence="17" type="ORF">IAD32_07425</name>
</gene>
<dbReference type="InterPro" id="IPR036775">
    <property type="entry name" value="DNA_pol_Y-fam_lit_finger_sf"/>
</dbReference>
<dbReference type="InterPro" id="IPR001126">
    <property type="entry name" value="UmuC"/>
</dbReference>
<feature type="domain" description="UmuC" evidence="16">
    <location>
        <begin position="5"/>
        <end position="187"/>
    </location>
</feature>
<evidence type="ECO:0000256" key="13">
    <source>
        <dbReference type="ARBA" id="ARBA00023204"/>
    </source>
</evidence>
<dbReference type="InterPro" id="IPR043502">
    <property type="entry name" value="DNA/RNA_pol_sf"/>
</dbReference>
<keyword evidence="6 15" id="KW-0548">Nucleotidyltransferase</keyword>
<evidence type="ECO:0000256" key="12">
    <source>
        <dbReference type="ARBA" id="ARBA00023125"/>
    </source>
</evidence>
<comment type="subcellular location">
    <subcellularLocation>
        <location evidence="1 15">Cytoplasm</location>
    </subcellularLocation>
</comment>
<dbReference type="SUPFAM" id="SSF100879">
    <property type="entry name" value="Lesion bypass DNA polymerase (Y-family), little finger domain"/>
    <property type="match status" value="1"/>
</dbReference>
<dbReference type="GO" id="GO:0042276">
    <property type="term" value="P:error-prone translesion synthesis"/>
    <property type="evidence" value="ECO:0007669"/>
    <property type="project" value="TreeGrafter"/>
</dbReference>
<evidence type="ECO:0000256" key="15">
    <source>
        <dbReference type="HAMAP-Rule" id="MF_01113"/>
    </source>
</evidence>
<evidence type="ECO:0000259" key="16">
    <source>
        <dbReference type="PROSITE" id="PS50173"/>
    </source>
</evidence>
<evidence type="ECO:0000256" key="6">
    <source>
        <dbReference type="ARBA" id="ARBA00022695"/>
    </source>
</evidence>
<accession>A0A9D1CVD4</accession>
<keyword evidence="10 15" id="KW-0460">Magnesium</keyword>
<keyword evidence="13 15" id="KW-0234">DNA repair</keyword>
<dbReference type="Pfam" id="PF11799">
    <property type="entry name" value="IMS_C"/>
    <property type="match status" value="1"/>
</dbReference>
<feature type="binding site" evidence="15">
    <location>
        <position position="9"/>
    </location>
    <ligand>
        <name>Mg(2+)</name>
        <dbReference type="ChEBI" id="CHEBI:18420"/>
    </ligand>
</feature>
<reference evidence="17" key="1">
    <citation type="submission" date="2020-10" db="EMBL/GenBank/DDBJ databases">
        <authorList>
            <person name="Gilroy R."/>
        </authorList>
    </citation>
    <scope>NUCLEOTIDE SEQUENCE</scope>
    <source>
        <strain evidence="17">ChiSjej1B19-3389</strain>
    </source>
</reference>
<keyword evidence="7 15" id="KW-0235">DNA replication</keyword>
<evidence type="ECO:0000313" key="17">
    <source>
        <dbReference type="EMBL" id="HIQ81094.1"/>
    </source>
</evidence>
<keyword evidence="8 15" id="KW-0479">Metal-binding</keyword>
<dbReference type="InterPro" id="IPR043128">
    <property type="entry name" value="Rev_trsase/Diguanyl_cyclase"/>
</dbReference>
<evidence type="ECO:0000256" key="9">
    <source>
        <dbReference type="ARBA" id="ARBA00022763"/>
    </source>
</evidence>
<comment type="function">
    <text evidence="15">Poorly processive, error-prone DNA polymerase involved in untargeted mutagenesis. Copies undamaged DNA at stalled replication forks, which arise in vivo from mismatched or misaligned primer ends. These misaligned primers can be extended by PolIV. Exhibits no 3'-5' exonuclease (proofreading) activity. May be involved in translesional synthesis, in conjunction with the beta clamp from PolIII.</text>
</comment>
<dbReference type="GO" id="GO:0006281">
    <property type="term" value="P:DNA repair"/>
    <property type="evidence" value="ECO:0007669"/>
    <property type="project" value="UniProtKB-UniRule"/>
</dbReference>
<keyword evidence="12 15" id="KW-0238">DNA-binding</keyword>
<dbReference type="PROSITE" id="PS50173">
    <property type="entry name" value="UMUC"/>
    <property type="match status" value="1"/>
</dbReference>
<evidence type="ECO:0000256" key="4">
    <source>
        <dbReference type="ARBA" id="ARBA00022490"/>
    </source>
</evidence>
<protein>
    <recommendedName>
        <fullName evidence="15">DNA polymerase IV</fullName>
        <shortName evidence="15">Pol IV</shortName>
        <ecNumber evidence="15">2.7.7.7</ecNumber>
    </recommendedName>
</protein>
<dbReference type="NCBIfam" id="NF002677">
    <property type="entry name" value="PRK02406.1"/>
    <property type="match status" value="1"/>
</dbReference>
<dbReference type="GO" id="GO:0009432">
    <property type="term" value="P:SOS response"/>
    <property type="evidence" value="ECO:0007669"/>
    <property type="project" value="TreeGrafter"/>
</dbReference>
<dbReference type="Proteomes" id="UP000886787">
    <property type="component" value="Unassembled WGS sequence"/>
</dbReference>
<dbReference type="GO" id="GO:0003887">
    <property type="term" value="F:DNA-directed DNA polymerase activity"/>
    <property type="evidence" value="ECO:0007669"/>
    <property type="project" value="UniProtKB-UniRule"/>
</dbReference>
<dbReference type="CDD" id="cd03586">
    <property type="entry name" value="PolY_Pol_IV_kappa"/>
    <property type="match status" value="1"/>
</dbReference>
<dbReference type="HAMAP" id="MF_01113">
    <property type="entry name" value="DNApol_IV"/>
    <property type="match status" value="1"/>
</dbReference>
<evidence type="ECO:0000256" key="11">
    <source>
        <dbReference type="ARBA" id="ARBA00022932"/>
    </source>
</evidence>
<name>A0A9D1CVD4_9FIRM</name>
<evidence type="ECO:0000256" key="10">
    <source>
        <dbReference type="ARBA" id="ARBA00022842"/>
    </source>
</evidence>
<keyword evidence="4 15" id="KW-0963">Cytoplasm</keyword>
<comment type="catalytic activity">
    <reaction evidence="14 15">
        <text>DNA(n) + a 2'-deoxyribonucleoside 5'-triphosphate = DNA(n+1) + diphosphate</text>
        <dbReference type="Rhea" id="RHEA:22508"/>
        <dbReference type="Rhea" id="RHEA-COMP:17339"/>
        <dbReference type="Rhea" id="RHEA-COMP:17340"/>
        <dbReference type="ChEBI" id="CHEBI:33019"/>
        <dbReference type="ChEBI" id="CHEBI:61560"/>
        <dbReference type="ChEBI" id="CHEBI:173112"/>
        <dbReference type="EC" id="2.7.7.7"/>
    </reaction>
</comment>
<dbReference type="InterPro" id="IPR050116">
    <property type="entry name" value="DNA_polymerase-Y"/>
</dbReference>
<dbReference type="InterPro" id="IPR053848">
    <property type="entry name" value="IMS_HHH_1"/>
</dbReference>
<sequence length="416" mass="46717">MSRVILHSDCNAFYASVECCLHPSLQGKAVAVCGDAEARHGIVLAKNEAAKASGVKTGETIWQAKKKCPHLVTVNAQFARYLEFSEKVRAIYADYTNQVEPFGLDEAWLDVTGSQHLFGNGMRIAGEIRRRVKKEVGITVSIGVSYNKVFAKLGSDYKKPDAVTLITKENYRSLLWPLPVDALLYVGKAFKEKLARLGIYTIGELAACRLNILQKNLGKWGNWLYLAANGMEHAPVLSHEFIRPPQWIGNFTTTVRDLQTMQDIKIVFSALADSVGRRMRRHRLCCRTVCIHVRDCAFTTYTRQIRLSVPTCMTVDIFHTAFSLFCENHKGKRAVRALGLRVGDFLPVETGRQLSLFEQEEQQRTRCERLQCVADTLKDRYGSGVLFPALHLVDQRLSGFAHEGLSSVQCKDSKSE</sequence>
<dbReference type="Gene3D" id="1.10.150.20">
    <property type="entry name" value="5' to 3' exonuclease, C-terminal subdomain"/>
    <property type="match status" value="1"/>
</dbReference>
<comment type="similarity">
    <text evidence="2 15">Belongs to the DNA polymerase type-Y family.</text>
</comment>
<comment type="subunit">
    <text evidence="15">Monomer.</text>
</comment>
<keyword evidence="9 15" id="KW-0227">DNA damage</keyword>
<keyword evidence="11 15" id="KW-0239">DNA-directed DNA polymerase</keyword>
<dbReference type="SUPFAM" id="SSF56672">
    <property type="entry name" value="DNA/RNA polymerases"/>
    <property type="match status" value="1"/>
</dbReference>
<evidence type="ECO:0000256" key="5">
    <source>
        <dbReference type="ARBA" id="ARBA00022679"/>
    </source>
</evidence>
<dbReference type="GO" id="GO:0005829">
    <property type="term" value="C:cytosol"/>
    <property type="evidence" value="ECO:0007669"/>
    <property type="project" value="TreeGrafter"/>
</dbReference>
<dbReference type="InterPro" id="IPR022880">
    <property type="entry name" value="DNApol_IV"/>
</dbReference>
<dbReference type="AlphaFoldDB" id="A0A9D1CVD4"/>
<dbReference type="Gene3D" id="3.30.1490.100">
    <property type="entry name" value="DNA polymerase, Y-family, little finger domain"/>
    <property type="match status" value="1"/>
</dbReference>
<evidence type="ECO:0000256" key="3">
    <source>
        <dbReference type="ARBA" id="ARBA00022457"/>
    </source>
</evidence>
<evidence type="ECO:0000256" key="7">
    <source>
        <dbReference type="ARBA" id="ARBA00022705"/>
    </source>
</evidence>
<dbReference type="PANTHER" id="PTHR11076">
    <property type="entry name" value="DNA REPAIR POLYMERASE UMUC / TRANSFERASE FAMILY MEMBER"/>
    <property type="match status" value="1"/>
</dbReference>
<feature type="site" description="Substrate discrimination" evidence="15">
    <location>
        <position position="14"/>
    </location>
</feature>
<dbReference type="InterPro" id="IPR017961">
    <property type="entry name" value="DNA_pol_Y-fam_little_finger"/>
</dbReference>
<dbReference type="PANTHER" id="PTHR11076:SF35">
    <property type="entry name" value="DNA REPAIR PROTEIN HOMOLOG YOBH"/>
    <property type="match status" value="1"/>
</dbReference>
<dbReference type="Pfam" id="PF00817">
    <property type="entry name" value="IMS"/>
    <property type="match status" value="1"/>
</dbReference>